<dbReference type="Proteomes" id="UP000095287">
    <property type="component" value="Unplaced"/>
</dbReference>
<accession>A0A1I7Y9W5</accession>
<name>A0A1I7Y9W5_9BILA</name>
<dbReference type="AlphaFoldDB" id="A0A1I7Y9W5"/>
<keyword evidence="1" id="KW-1185">Reference proteome</keyword>
<dbReference type="WBParaSite" id="L893_g1421.t1">
    <property type="protein sequence ID" value="L893_g1421.t1"/>
    <property type="gene ID" value="L893_g1421"/>
</dbReference>
<organism evidence="1 2">
    <name type="scientific">Steinernema glaseri</name>
    <dbReference type="NCBI Taxonomy" id="37863"/>
    <lineage>
        <taxon>Eukaryota</taxon>
        <taxon>Metazoa</taxon>
        <taxon>Ecdysozoa</taxon>
        <taxon>Nematoda</taxon>
        <taxon>Chromadorea</taxon>
        <taxon>Rhabditida</taxon>
        <taxon>Tylenchina</taxon>
        <taxon>Panagrolaimomorpha</taxon>
        <taxon>Strongyloidoidea</taxon>
        <taxon>Steinernematidae</taxon>
        <taxon>Steinernema</taxon>
    </lineage>
</organism>
<sequence>METTEVDAFLDRYLGSAALGAPLGNAERLKELGE</sequence>
<reference evidence="2" key="1">
    <citation type="submission" date="2016-11" db="UniProtKB">
        <authorList>
            <consortium name="WormBaseParasite"/>
        </authorList>
    </citation>
    <scope>IDENTIFICATION</scope>
</reference>
<evidence type="ECO:0000313" key="2">
    <source>
        <dbReference type="WBParaSite" id="L893_g1421.t1"/>
    </source>
</evidence>
<protein>
    <submittedName>
        <fullName evidence="2">SAM-dependent methyltransferase</fullName>
    </submittedName>
</protein>
<proteinExistence type="predicted"/>
<evidence type="ECO:0000313" key="1">
    <source>
        <dbReference type="Proteomes" id="UP000095287"/>
    </source>
</evidence>